<name>A0ACB9QV62_9MYRT</name>
<keyword evidence="2" id="KW-1185">Reference proteome</keyword>
<sequence>MDDDPGKIKIIPDYFRGTQAENVSSCGRVSSASDPKLDSSGSIGRLSWGSSSDGQEKVELSVAELQSLRSQLADLEEREAPLTLEHVDEILRSSHLSGYLYVRTRWAALPGEPPPIDDGDVDDWLPRFVVLHGSCIFFYLLCTDISPQDSTLLSDLVEVEPLPSFTREDETYHAFSIMTRQGLRYECSCASDIQVKSWLTELQGQCKSRPRLPNGSSEHM</sequence>
<organism evidence="1 2">
    <name type="scientific">Melastoma candidum</name>
    <dbReference type="NCBI Taxonomy" id="119954"/>
    <lineage>
        <taxon>Eukaryota</taxon>
        <taxon>Viridiplantae</taxon>
        <taxon>Streptophyta</taxon>
        <taxon>Embryophyta</taxon>
        <taxon>Tracheophyta</taxon>
        <taxon>Spermatophyta</taxon>
        <taxon>Magnoliopsida</taxon>
        <taxon>eudicotyledons</taxon>
        <taxon>Gunneridae</taxon>
        <taxon>Pentapetalae</taxon>
        <taxon>rosids</taxon>
        <taxon>malvids</taxon>
        <taxon>Myrtales</taxon>
        <taxon>Melastomataceae</taxon>
        <taxon>Melastomatoideae</taxon>
        <taxon>Melastomateae</taxon>
        <taxon>Melastoma</taxon>
    </lineage>
</organism>
<protein>
    <submittedName>
        <fullName evidence="1">Uncharacterized protein</fullName>
    </submittedName>
</protein>
<gene>
    <name evidence="1" type="ORF">MLD38_018526</name>
</gene>
<dbReference type="Proteomes" id="UP001057402">
    <property type="component" value="Chromosome 5"/>
</dbReference>
<evidence type="ECO:0000313" key="2">
    <source>
        <dbReference type="Proteomes" id="UP001057402"/>
    </source>
</evidence>
<dbReference type="EMBL" id="CM042884">
    <property type="protein sequence ID" value="KAI4370148.1"/>
    <property type="molecule type" value="Genomic_DNA"/>
</dbReference>
<comment type="caution">
    <text evidence="1">The sequence shown here is derived from an EMBL/GenBank/DDBJ whole genome shotgun (WGS) entry which is preliminary data.</text>
</comment>
<evidence type="ECO:0000313" key="1">
    <source>
        <dbReference type="EMBL" id="KAI4370148.1"/>
    </source>
</evidence>
<accession>A0ACB9QV62</accession>
<proteinExistence type="predicted"/>
<reference evidence="2" key="1">
    <citation type="journal article" date="2023" name="Front. Plant Sci.">
        <title>Chromosomal-level genome assembly of Melastoma candidum provides insights into trichome evolution.</title>
        <authorList>
            <person name="Zhong Y."/>
            <person name="Wu W."/>
            <person name="Sun C."/>
            <person name="Zou P."/>
            <person name="Liu Y."/>
            <person name="Dai S."/>
            <person name="Zhou R."/>
        </authorList>
    </citation>
    <scope>NUCLEOTIDE SEQUENCE [LARGE SCALE GENOMIC DNA]</scope>
</reference>